<proteinExistence type="predicted"/>
<evidence type="ECO:0000313" key="1">
    <source>
        <dbReference type="EMBL" id="KAG5581615.1"/>
    </source>
</evidence>
<name>A0A9J5X1P1_SOLCO</name>
<evidence type="ECO:0000313" key="2">
    <source>
        <dbReference type="Proteomes" id="UP000824120"/>
    </source>
</evidence>
<dbReference type="Proteomes" id="UP000824120">
    <property type="component" value="Chromosome 10"/>
</dbReference>
<keyword evidence="2" id="KW-1185">Reference proteome</keyword>
<feature type="non-terminal residue" evidence="1">
    <location>
        <position position="1"/>
    </location>
</feature>
<gene>
    <name evidence="1" type="ORF">H5410_052242</name>
</gene>
<sequence>GINARGQTLILGIHARYNSNTGSTRAYNGHLCQQSSSCSLSISASNSSTATSSIGISPVVARGISELVKAS</sequence>
<protein>
    <submittedName>
        <fullName evidence="1">Uncharacterized protein</fullName>
    </submittedName>
</protein>
<organism evidence="1 2">
    <name type="scientific">Solanum commersonii</name>
    <name type="common">Commerson's wild potato</name>
    <name type="synonym">Commerson's nightshade</name>
    <dbReference type="NCBI Taxonomy" id="4109"/>
    <lineage>
        <taxon>Eukaryota</taxon>
        <taxon>Viridiplantae</taxon>
        <taxon>Streptophyta</taxon>
        <taxon>Embryophyta</taxon>
        <taxon>Tracheophyta</taxon>
        <taxon>Spermatophyta</taxon>
        <taxon>Magnoliopsida</taxon>
        <taxon>eudicotyledons</taxon>
        <taxon>Gunneridae</taxon>
        <taxon>Pentapetalae</taxon>
        <taxon>asterids</taxon>
        <taxon>lamiids</taxon>
        <taxon>Solanales</taxon>
        <taxon>Solanaceae</taxon>
        <taxon>Solanoideae</taxon>
        <taxon>Solaneae</taxon>
        <taxon>Solanum</taxon>
    </lineage>
</organism>
<reference evidence="1 2" key="1">
    <citation type="submission" date="2020-09" db="EMBL/GenBank/DDBJ databases">
        <title>De no assembly of potato wild relative species, Solanum commersonii.</title>
        <authorList>
            <person name="Cho K."/>
        </authorList>
    </citation>
    <scope>NUCLEOTIDE SEQUENCE [LARGE SCALE GENOMIC DNA]</scope>
    <source>
        <strain evidence="1">LZ3.2</strain>
        <tissue evidence="1">Leaf</tissue>
    </source>
</reference>
<comment type="caution">
    <text evidence="1">The sequence shown here is derived from an EMBL/GenBank/DDBJ whole genome shotgun (WGS) entry which is preliminary data.</text>
</comment>
<dbReference type="EMBL" id="JACXVP010000010">
    <property type="protein sequence ID" value="KAG5581615.1"/>
    <property type="molecule type" value="Genomic_DNA"/>
</dbReference>
<dbReference type="AlphaFoldDB" id="A0A9J5X1P1"/>
<accession>A0A9J5X1P1</accession>